<dbReference type="Gene3D" id="1.10.150.130">
    <property type="match status" value="1"/>
</dbReference>
<keyword evidence="10" id="KW-0131">Cell cycle</keyword>
<keyword evidence="16" id="KW-1185">Reference proteome</keyword>
<organism evidence="15 16">
    <name type="scientific">Candidatus Pseudoramibacter fermentans</name>
    <dbReference type="NCBI Taxonomy" id="2594427"/>
    <lineage>
        <taxon>Bacteria</taxon>
        <taxon>Bacillati</taxon>
        <taxon>Bacillota</taxon>
        <taxon>Clostridia</taxon>
        <taxon>Eubacteriales</taxon>
        <taxon>Eubacteriaceae</taxon>
        <taxon>Pseudoramibacter</taxon>
    </lineage>
</organism>
<keyword evidence="7" id="KW-0229">DNA integration</keyword>
<dbReference type="GO" id="GO:0003677">
    <property type="term" value="F:DNA binding"/>
    <property type="evidence" value="ECO:0007669"/>
    <property type="project" value="UniProtKB-UniRule"/>
</dbReference>
<keyword evidence="4" id="KW-0963">Cytoplasm</keyword>
<dbReference type="InterPro" id="IPR044068">
    <property type="entry name" value="CB"/>
</dbReference>
<comment type="function">
    <text evidence="1">Site-specific tyrosine recombinase, which acts by catalyzing the cutting and rejoining of the recombining DNA molecules.</text>
</comment>
<keyword evidence="8 11" id="KW-0238">DNA-binding</keyword>
<dbReference type="InterPro" id="IPR002104">
    <property type="entry name" value="Integrase_catalytic"/>
</dbReference>
<dbReference type="Proteomes" id="UP000473648">
    <property type="component" value="Unassembled WGS sequence"/>
</dbReference>
<protein>
    <submittedName>
        <fullName evidence="15">Tyrosine-type recombinase/integrase</fullName>
    </submittedName>
</protein>
<feature type="region of interest" description="Disordered" evidence="12">
    <location>
        <begin position="225"/>
        <end position="248"/>
    </location>
</feature>
<dbReference type="PROSITE" id="PS51900">
    <property type="entry name" value="CB"/>
    <property type="match status" value="1"/>
</dbReference>
<dbReference type="InterPro" id="IPR013762">
    <property type="entry name" value="Integrase-like_cat_sf"/>
</dbReference>
<dbReference type="GO" id="GO:0005737">
    <property type="term" value="C:cytoplasm"/>
    <property type="evidence" value="ECO:0007669"/>
    <property type="project" value="UniProtKB-SubCell"/>
</dbReference>
<feature type="domain" description="Core-binding (CB)" evidence="14">
    <location>
        <begin position="1"/>
        <end position="106"/>
    </location>
</feature>
<feature type="compositionally biased region" description="Acidic residues" evidence="12">
    <location>
        <begin position="232"/>
        <end position="244"/>
    </location>
</feature>
<dbReference type="GO" id="GO:0015074">
    <property type="term" value="P:DNA integration"/>
    <property type="evidence" value="ECO:0007669"/>
    <property type="project" value="UniProtKB-KW"/>
</dbReference>
<comment type="caution">
    <text evidence="15">The sequence shown here is derived from an EMBL/GenBank/DDBJ whole genome shotgun (WGS) entry which is preliminary data.</text>
</comment>
<keyword evidence="5" id="KW-0132">Cell division</keyword>
<evidence type="ECO:0000256" key="9">
    <source>
        <dbReference type="ARBA" id="ARBA00023172"/>
    </source>
</evidence>
<dbReference type="InterPro" id="IPR010998">
    <property type="entry name" value="Integrase_recombinase_N"/>
</dbReference>
<dbReference type="PROSITE" id="PS51898">
    <property type="entry name" value="TYR_RECOMBINASE"/>
    <property type="match status" value="1"/>
</dbReference>
<dbReference type="Gene3D" id="1.10.443.10">
    <property type="entry name" value="Intergrase catalytic core"/>
    <property type="match status" value="1"/>
</dbReference>
<sequence length="350" mass="40363">MERNNILDDYCNYLLSVKGYSENTVRSYKNDLKQFLHFILIRFGKIKEDDLLDETSINLVSPTLLSEVQLVDIYAFLSYSATERSNGDTTRKRKTAAIRSFYHFEINIMQEKINDPTQNLEVPKAKKRDPIYLTLDEALSLLNAVDGRNKERDLAIITLFLNCGLRLSELTNLRIQDIQDETLHVVGKGNKERDIMMNDACISAIKDYLPVREQQLKKAEEKINAAKKNDCDEPESNQDNDDEDITRKEDHLFLSSRGKGISNRMVEVMVNKNIQKAGLDSNKFTVHKLRHTAATLMYKYGQIDIRTLQKVLGHENVSTTEIYTHIEDDDVRNAVYKNPLSSYFEKSDHS</sequence>
<evidence type="ECO:0000256" key="7">
    <source>
        <dbReference type="ARBA" id="ARBA00022908"/>
    </source>
</evidence>
<feature type="domain" description="Tyr recombinase" evidence="13">
    <location>
        <begin position="128"/>
        <end position="337"/>
    </location>
</feature>
<evidence type="ECO:0000256" key="11">
    <source>
        <dbReference type="PROSITE-ProRule" id="PRU01248"/>
    </source>
</evidence>
<keyword evidence="9" id="KW-0233">DNA recombination</keyword>
<evidence type="ECO:0000313" key="15">
    <source>
        <dbReference type="EMBL" id="MQM72839.1"/>
    </source>
</evidence>
<dbReference type="GO" id="GO:0006310">
    <property type="term" value="P:DNA recombination"/>
    <property type="evidence" value="ECO:0007669"/>
    <property type="project" value="UniProtKB-KW"/>
</dbReference>
<evidence type="ECO:0000259" key="14">
    <source>
        <dbReference type="PROSITE" id="PS51900"/>
    </source>
</evidence>
<dbReference type="PANTHER" id="PTHR30349">
    <property type="entry name" value="PHAGE INTEGRASE-RELATED"/>
    <property type="match status" value="1"/>
</dbReference>
<evidence type="ECO:0000256" key="10">
    <source>
        <dbReference type="ARBA" id="ARBA00023306"/>
    </source>
</evidence>
<gene>
    <name evidence="15" type="ORF">FRC53_05330</name>
</gene>
<dbReference type="AlphaFoldDB" id="A0A6L5GRF9"/>
<evidence type="ECO:0000256" key="3">
    <source>
        <dbReference type="ARBA" id="ARBA00008857"/>
    </source>
</evidence>
<evidence type="ECO:0000313" key="16">
    <source>
        <dbReference type="Proteomes" id="UP000473648"/>
    </source>
</evidence>
<dbReference type="GO" id="GO:0051301">
    <property type="term" value="P:cell division"/>
    <property type="evidence" value="ECO:0007669"/>
    <property type="project" value="UniProtKB-KW"/>
</dbReference>
<proteinExistence type="inferred from homology"/>
<name>A0A6L5GRF9_9FIRM</name>
<evidence type="ECO:0000256" key="1">
    <source>
        <dbReference type="ARBA" id="ARBA00003283"/>
    </source>
</evidence>
<evidence type="ECO:0000256" key="2">
    <source>
        <dbReference type="ARBA" id="ARBA00004496"/>
    </source>
</evidence>
<evidence type="ECO:0000256" key="12">
    <source>
        <dbReference type="SAM" id="MobiDB-lite"/>
    </source>
</evidence>
<dbReference type="SUPFAM" id="SSF56349">
    <property type="entry name" value="DNA breaking-rejoining enzymes"/>
    <property type="match status" value="1"/>
</dbReference>
<evidence type="ECO:0000256" key="6">
    <source>
        <dbReference type="ARBA" id="ARBA00022829"/>
    </source>
</evidence>
<evidence type="ECO:0000259" key="13">
    <source>
        <dbReference type="PROSITE" id="PS51898"/>
    </source>
</evidence>
<keyword evidence="6" id="KW-0159">Chromosome partition</keyword>
<accession>A0A6L5GRF9</accession>
<evidence type="ECO:0000256" key="5">
    <source>
        <dbReference type="ARBA" id="ARBA00022618"/>
    </source>
</evidence>
<comment type="similarity">
    <text evidence="3">Belongs to the 'phage' integrase family.</text>
</comment>
<dbReference type="Pfam" id="PF02899">
    <property type="entry name" value="Phage_int_SAM_1"/>
    <property type="match status" value="1"/>
</dbReference>
<evidence type="ECO:0000256" key="4">
    <source>
        <dbReference type="ARBA" id="ARBA00022490"/>
    </source>
</evidence>
<dbReference type="InterPro" id="IPR004107">
    <property type="entry name" value="Integrase_SAM-like_N"/>
</dbReference>
<dbReference type="EMBL" id="VOGB01000004">
    <property type="protein sequence ID" value="MQM72839.1"/>
    <property type="molecule type" value="Genomic_DNA"/>
</dbReference>
<dbReference type="InterPro" id="IPR050090">
    <property type="entry name" value="Tyrosine_recombinase_XerCD"/>
</dbReference>
<dbReference type="InterPro" id="IPR011010">
    <property type="entry name" value="DNA_brk_join_enz"/>
</dbReference>
<dbReference type="PANTHER" id="PTHR30349:SF77">
    <property type="entry name" value="TYROSINE RECOMBINASE XERC"/>
    <property type="match status" value="1"/>
</dbReference>
<evidence type="ECO:0000256" key="8">
    <source>
        <dbReference type="ARBA" id="ARBA00023125"/>
    </source>
</evidence>
<dbReference type="GO" id="GO:0007059">
    <property type="term" value="P:chromosome segregation"/>
    <property type="evidence" value="ECO:0007669"/>
    <property type="project" value="UniProtKB-KW"/>
</dbReference>
<dbReference type="Pfam" id="PF00589">
    <property type="entry name" value="Phage_integrase"/>
    <property type="match status" value="1"/>
</dbReference>
<comment type="subcellular location">
    <subcellularLocation>
        <location evidence="2">Cytoplasm</location>
    </subcellularLocation>
</comment>
<reference evidence="15" key="1">
    <citation type="journal article" date="2020" name="Appl. Environ. Microbiol.">
        <title>Medium-Chain Fatty Acid Synthesis by 'Candidatus Weimeria bifida' gen. nov., sp. nov., and 'Candidatus Pseudoramibacter fermentans' sp. nov.</title>
        <authorList>
            <person name="Scarborough M.J."/>
            <person name="Myers K.S."/>
            <person name="Donohue T.J."/>
            <person name="Noguera D.R."/>
        </authorList>
    </citation>
    <scope>NUCLEOTIDE SEQUENCE</scope>
    <source>
        <strain evidence="15">EUB1.1</strain>
    </source>
</reference>